<dbReference type="EMBL" id="ML119870">
    <property type="protein sequence ID" value="RPA72252.1"/>
    <property type="molecule type" value="Genomic_DNA"/>
</dbReference>
<proteinExistence type="predicted"/>
<organism evidence="2 3">
    <name type="scientific">Ascobolus immersus RN42</name>
    <dbReference type="NCBI Taxonomy" id="1160509"/>
    <lineage>
        <taxon>Eukaryota</taxon>
        <taxon>Fungi</taxon>
        <taxon>Dikarya</taxon>
        <taxon>Ascomycota</taxon>
        <taxon>Pezizomycotina</taxon>
        <taxon>Pezizomycetes</taxon>
        <taxon>Pezizales</taxon>
        <taxon>Ascobolaceae</taxon>
        <taxon>Ascobolus</taxon>
    </lineage>
</organism>
<reference evidence="2 3" key="1">
    <citation type="journal article" date="2018" name="Nat. Ecol. Evol.">
        <title>Pezizomycetes genomes reveal the molecular basis of ectomycorrhizal truffle lifestyle.</title>
        <authorList>
            <person name="Murat C."/>
            <person name="Payen T."/>
            <person name="Noel B."/>
            <person name="Kuo A."/>
            <person name="Morin E."/>
            <person name="Chen J."/>
            <person name="Kohler A."/>
            <person name="Krizsan K."/>
            <person name="Balestrini R."/>
            <person name="Da Silva C."/>
            <person name="Montanini B."/>
            <person name="Hainaut M."/>
            <person name="Levati E."/>
            <person name="Barry K.W."/>
            <person name="Belfiori B."/>
            <person name="Cichocki N."/>
            <person name="Clum A."/>
            <person name="Dockter R.B."/>
            <person name="Fauchery L."/>
            <person name="Guy J."/>
            <person name="Iotti M."/>
            <person name="Le Tacon F."/>
            <person name="Lindquist E.A."/>
            <person name="Lipzen A."/>
            <person name="Malagnac F."/>
            <person name="Mello A."/>
            <person name="Molinier V."/>
            <person name="Miyauchi S."/>
            <person name="Poulain J."/>
            <person name="Riccioni C."/>
            <person name="Rubini A."/>
            <person name="Sitrit Y."/>
            <person name="Splivallo R."/>
            <person name="Traeger S."/>
            <person name="Wang M."/>
            <person name="Zifcakova L."/>
            <person name="Wipf D."/>
            <person name="Zambonelli A."/>
            <person name="Paolocci F."/>
            <person name="Nowrousian M."/>
            <person name="Ottonello S."/>
            <person name="Baldrian P."/>
            <person name="Spatafora J.W."/>
            <person name="Henrissat B."/>
            <person name="Nagy L.G."/>
            <person name="Aury J.M."/>
            <person name="Wincker P."/>
            <person name="Grigoriev I.V."/>
            <person name="Bonfante P."/>
            <person name="Martin F.M."/>
        </authorList>
    </citation>
    <scope>NUCLEOTIDE SEQUENCE [LARGE SCALE GENOMIC DNA]</scope>
    <source>
        <strain evidence="2 3">RN42</strain>
    </source>
</reference>
<dbReference type="AlphaFoldDB" id="A0A3N4HD62"/>
<accession>A0A3N4HD62</accession>
<dbReference type="Proteomes" id="UP000275078">
    <property type="component" value="Unassembled WGS sequence"/>
</dbReference>
<evidence type="ECO:0000313" key="2">
    <source>
        <dbReference type="EMBL" id="RPA72252.1"/>
    </source>
</evidence>
<feature type="region of interest" description="Disordered" evidence="1">
    <location>
        <begin position="149"/>
        <end position="168"/>
    </location>
</feature>
<feature type="compositionally biased region" description="Pro residues" evidence="1">
    <location>
        <begin position="118"/>
        <end position="135"/>
    </location>
</feature>
<gene>
    <name evidence="2" type="ORF">BJ508DRAFT_76781</name>
</gene>
<evidence type="ECO:0000313" key="3">
    <source>
        <dbReference type="Proteomes" id="UP000275078"/>
    </source>
</evidence>
<keyword evidence="3" id="KW-1185">Reference proteome</keyword>
<protein>
    <submittedName>
        <fullName evidence="2">Uncharacterized protein</fullName>
    </submittedName>
</protein>
<sequence length="168" mass="18493">MPASTLPRDIDLAPVGDSFRHGVLGSSCSSQRTGDAVSLVSCAFWSRACCLKFLLLKLNGIPRLKLEDIGIPCSVSRWSEIRDPHLAPPFRPLYVSRSMAVQLTRPPRVPNPTSIDSPPHPPYPDPLPNSNPPPCWTIDPSSSRFVSFRPRAPARSVPSQRSPHVEPR</sequence>
<name>A0A3N4HD62_ASCIM</name>
<evidence type="ECO:0000256" key="1">
    <source>
        <dbReference type="SAM" id="MobiDB-lite"/>
    </source>
</evidence>
<feature type="region of interest" description="Disordered" evidence="1">
    <location>
        <begin position="105"/>
        <end position="136"/>
    </location>
</feature>